<evidence type="ECO:0000256" key="1">
    <source>
        <dbReference type="ARBA" id="ARBA00008791"/>
    </source>
</evidence>
<dbReference type="InterPro" id="IPR006016">
    <property type="entry name" value="UspA"/>
</dbReference>
<dbReference type="EMBL" id="CP017675">
    <property type="protein sequence ID" value="APB33436.1"/>
    <property type="molecule type" value="Genomic_DNA"/>
</dbReference>
<dbReference type="CDD" id="cd00293">
    <property type="entry name" value="USP-like"/>
    <property type="match status" value="1"/>
</dbReference>
<dbReference type="RefSeq" id="WP_071454023.1">
    <property type="nucleotide sequence ID" value="NZ_CP017675.1"/>
</dbReference>
<dbReference type="KEGG" id="glt:GlitD10_1116"/>
<name>A0A1J0ABW0_9CYAN</name>
<dbReference type="Gene3D" id="3.40.50.620">
    <property type="entry name" value="HUPs"/>
    <property type="match status" value="1"/>
</dbReference>
<evidence type="ECO:0000313" key="3">
    <source>
        <dbReference type="EMBL" id="APB33436.1"/>
    </source>
</evidence>
<dbReference type="Proteomes" id="UP000180235">
    <property type="component" value="Chromosome"/>
</dbReference>
<dbReference type="Pfam" id="PF00582">
    <property type="entry name" value="Usp"/>
    <property type="match status" value="1"/>
</dbReference>
<organism evidence="3 4">
    <name type="scientific">Gloeomargarita lithophora Alchichica-D10</name>
    <dbReference type="NCBI Taxonomy" id="1188229"/>
    <lineage>
        <taxon>Bacteria</taxon>
        <taxon>Bacillati</taxon>
        <taxon>Cyanobacteriota</taxon>
        <taxon>Cyanophyceae</taxon>
        <taxon>Gloeomargaritales</taxon>
        <taxon>Gloeomargaritaceae</taxon>
        <taxon>Gloeomargarita</taxon>
    </lineage>
</organism>
<evidence type="ECO:0000259" key="2">
    <source>
        <dbReference type="Pfam" id="PF00582"/>
    </source>
</evidence>
<feature type="domain" description="UspA" evidence="2">
    <location>
        <begin position="1"/>
        <end position="122"/>
    </location>
</feature>
<proteinExistence type="inferred from homology"/>
<gene>
    <name evidence="3" type="ORF">GlitD10_1116</name>
</gene>
<dbReference type="AlphaFoldDB" id="A0A1J0ABW0"/>
<reference evidence="3 4" key="1">
    <citation type="submission" date="2016-10" db="EMBL/GenBank/DDBJ databases">
        <title>Description of Gloeomargarita lithophora gen. nov., sp. nov., a thylakoid-bearing basal-branching cyanobacterium with intracellular carbonates, and proposal for Gloeomargaritales ord. nov.</title>
        <authorList>
            <person name="Moreira D."/>
            <person name="Tavera R."/>
            <person name="Benzerara K."/>
            <person name="Skouri-Panet F."/>
            <person name="Couradeau E."/>
            <person name="Gerard E."/>
            <person name="Loussert C."/>
            <person name="Novelo E."/>
            <person name="Zivanovic Y."/>
            <person name="Lopez-Garcia P."/>
        </authorList>
    </citation>
    <scope>NUCLEOTIDE SEQUENCE [LARGE SCALE GENOMIC DNA]</scope>
    <source>
        <strain evidence="3 4">D10</strain>
    </source>
</reference>
<dbReference type="PANTHER" id="PTHR46268:SF6">
    <property type="entry name" value="UNIVERSAL STRESS PROTEIN UP12"/>
    <property type="match status" value="1"/>
</dbReference>
<dbReference type="InterPro" id="IPR006015">
    <property type="entry name" value="Universal_stress_UspA"/>
</dbReference>
<keyword evidence="4" id="KW-1185">Reference proteome</keyword>
<dbReference type="SUPFAM" id="SSF52402">
    <property type="entry name" value="Adenine nucleotide alpha hydrolases-like"/>
    <property type="match status" value="1"/>
</dbReference>
<dbReference type="PANTHER" id="PTHR46268">
    <property type="entry name" value="STRESS RESPONSE PROTEIN NHAX"/>
    <property type="match status" value="1"/>
</dbReference>
<sequence length="122" mass="12806">MFHKVLLALDPHQEPLEPALALVTFCGASLTLLAVVPTEPEAAAAETWLGTVQTALQEQGMAVAGLVRVGQPAFTICDWADEMNADLIIVGCRGTGLTEEGMAESVSIRVINLAPCPVLVIP</sequence>
<dbReference type="STRING" id="1188229.GlitD10_1116"/>
<comment type="similarity">
    <text evidence="1">Belongs to the universal stress protein A family.</text>
</comment>
<evidence type="ECO:0000313" key="4">
    <source>
        <dbReference type="Proteomes" id="UP000180235"/>
    </source>
</evidence>
<protein>
    <submittedName>
        <fullName evidence="3">Universal stress protein</fullName>
    </submittedName>
</protein>
<dbReference type="OrthoDB" id="9777884at2"/>
<accession>A0A1J0ABW0</accession>
<dbReference type="PRINTS" id="PR01438">
    <property type="entry name" value="UNVRSLSTRESS"/>
</dbReference>
<dbReference type="InterPro" id="IPR014729">
    <property type="entry name" value="Rossmann-like_a/b/a_fold"/>
</dbReference>